<dbReference type="Proteomes" id="UP000050416">
    <property type="component" value="Unassembled WGS sequence"/>
</dbReference>
<reference evidence="1 2" key="1">
    <citation type="submission" date="2015-09" db="EMBL/GenBank/DDBJ databases">
        <title>Identification and resolution of microdiversity through metagenomic sequencing of parallel consortia.</title>
        <authorList>
            <person name="Nelson W.C."/>
            <person name="Romine M.F."/>
            <person name="Lindemann S.R."/>
        </authorList>
    </citation>
    <scope>NUCLEOTIDE SEQUENCE [LARGE SCALE GENOMIC DNA]</scope>
    <source>
        <strain evidence="1">HL-55</strain>
    </source>
</reference>
<sequence length="347" mass="39030">MLEGDKLRVFAPEPDSELLAKALQDQLARLRQAGAHQRNVSFVVAPPFSGVAEALCRTQRRTLTPPDNLFMTEQDAAVWWDEQLAGGDWIVPELADFWLRHQSGLNLLREFFARIALDNAGNGVVGCVSWCWQFWTQYLPELSLAPYTLAPLTGEQMTRWFNYLASGRGEQQVIARMTHDGLHVLPVPEEKTRLKYSSFTQDLATLARGNRGIARAIWQRALRARPEKSEEQENKENGEKRAPVEIGGRQCWVVPLDQLSLPSVPHSAGRQPGHILHALLLHNGLTTEQLHMVTGLPEQEVCLTLDKLLRAELIYRNQISGAYEVTPLGYPAVRKNLQGRGYPVDGF</sequence>
<evidence type="ECO:0000313" key="2">
    <source>
        <dbReference type="Proteomes" id="UP000050416"/>
    </source>
</evidence>
<proteinExistence type="predicted"/>
<gene>
    <name evidence="1" type="ORF">HLUCCX14_06515</name>
</gene>
<evidence type="ECO:0000313" key="1">
    <source>
        <dbReference type="EMBL" id="KPQ29490.1"/>
    </source>
</evidence>
<organism evidence="1 2">
    <name type="scientific">Marinobacter excellens HL-55</name>
    <dbReference type="NCBI Taxonomy" id="1305731"/>
    <lineage>
        <taxon>Bacteria</taxon>
        <taxon>Pseudomonadati</taxon>
        <taxon>Pseudomonadota</taxon>
        <taxon>Gammaproteobacteria</taxon>
        <taxon>Pseudomonadales</taxon>
        <taxon>Marinobacteraceae</taxon>
        <taxon>Marinobacter</taxon>
    </lineage>
</organism>
<comment type="caution">
    <text evidence="1">The sequence shown here is derived from an EMBL/GenBank/DDBJ whole genome shotgun (WGS) entry which is preliminary data.</text>
</comment>
<dbReference type="EMBL" id="LJZQ01000006">
    <property type="protein sequence ID" value="KPQ29490.1"/>
    <property type="molecule type" value="Genomic_DNA"/>
</dbReference>
<dbReference type="STRING" id="1305731.GCA_000934705_00340"/>
<dbReference type="AlphaFoldDB" id="A0A0N8KKZ2"/>
<accession>A0A0N8KKZ2</accession>
<protein>
    <submittedName>
        <fullName evidence="1">Sugar-specific transcriptional regulator TrmB</fullName>
    </submittedName>
</protein>
<name>A0A0N8KKZ2_9GAMM</name>
<dbReference type="PATRIC" id="fig|1305731.5.peg.2810"/>